<keyword evidence="1" id="KW-0472">Membrane</keyword>
<evidence type="ECO:0000313" key="5">
    <source>
        <dbReference type="Proteomes" id="UP000593591"/>
    </source>
</evidence>
<feature type="transmembrane region" description="Helical" evidence="1">
    <location>
        <begin position="380"/>
        <end position="398"/>
    </location>
</feature>
<dbReference type="Proteomes" id="UP000578697">
    <property type="component" value="Unassembled WGS sequence"/>
</dbReference>
<dbReference type="EMBL" id="JACHFR010000002">
    <property type="protein sequence ID" value="MBB5219300.1"/>
    <property type="molecule type" value="Genomic_DNA"/>
</dbReference>
<keyword evidence="4" id="KW-1185">Reference proteome</keyword>
<reference evidence="3 5" key="1">
    <citation type="submission" date="2018-08" db="EMBL/GenBank/DDBJ databases">
        <title>The first complete genome of Treponema rectale (CHPAT), a commensal spirochete of the bovine rectum.</title>
        <authorList>
            <person name="Staton G.J."/>
            <person name="Clegg S.R."/>
            <person name="Carter S.D."/>
            <person name="Radford A.D."/>
            <person name="Darby A."/>
            <person name="Hall N."/>
            <person name="Birtles R.J."/>
            <person name="Evans N.J."/>
        </authorList>
    </citation>
    <scope>NUCLEOTIDE SEQUENCE [LARGE SCALE GENOMIC DNA]</scope>
    <source>
        <strain evidence="3 5">CHPA</strain>
    </source>
</reference>
<sequence length="462" mass="52248">MEKSAAKNKKFIFGLLVSFILLGICAEPAFAKKYPTYEYVRSLSFKKVDDYFFTAEDCSYILDIANVTPENVTVYVNTLPAHVSFISSKKEILVPEPGSDDENGTRIIMKLSFSQPGSYKVNAIDVIVNGIYYRIPFERVEVLNNPRQLVPELSVKFEDGHVLSNKGVITARSGDHIRFTLYSKYAVSIENISWKVPENSLFQEVKSFEFITEAVDKKTFTPNEVPLITYDWQPLKSATYSFPEISIVALSYNGSRSELVLPNITFKILDARTEAKVAEDSYSSVYAYAFDEPAEEENHVFICDDAALRKIRALREKERRSVPYFTEAKKERTAYEEYCGLDNVDDEASIPLGIVSWVIFVLLMVSSVVVFLLKRKIEGVVVSVAALFFLIHSVFYTVSISERHGVFKGGLLSPIPEENISTAVELSAGCVVSIKERAGNWLYVRHNESYGWIPKDSVYIIR</sequence>
<dbReference type="AlphaFoldDB" id="A0A840SEY1"/>
<evidence type="ECO:0000313" key="2">
    <source>
        <dbReference type="EMBL" id="MBB5219300.1"/>
    </source>
</evidence>
<evidence type="ECO:0000256" key="1">
    <source>
        <dbReference type="SAM" id="Phobius"/>
    </source>
</evidence>
<gene>
    <name evidence="3" type="ORF">DYE49_10280</name>
    <name evidence="2" type="ORF">HNP77_001669</name>
</gene>
<dbReference type="EMBL" id="CP031517">
    <property type="protein sequence ID" value="QOS40815.1"/>
    <property type="molecule type" value="Genomic_DNA"/>
</dbReference>
<evidence type="ECO:0000313" key="4">
    <source>
        <dbReference type="Proteomes" id="UP000578697"/>
    </source>
</evidence>
<proteinExistence type="predicted"/>
<keyword evidence="1" id="KW-1133">Transmembrane helix</keyword>
<feature type="transmembrane region" description="Helical" evidence="1">
    <location>
        <begin position="354"/>
        <end position="373"/>
    </location>
</feature>
<dbReference type="Proteomes" id="UP000593591">
    <property type="component" value="Chromosome"/>
</dbReference>
<protein>
    <submittedName>
        <fullName evidence="2">Uncharacterized protein</fullName>
    </submittedName>
</protein>
<dbReference type="RefSeq" id="WP_184652713.1">
    <property type="nucleotide sequence ID" value="NZ_JACHFR010000002.1"/>
</dbReference>
<name>A0A840SEY1_9SPIR</name>
<evidence type="ECO:0000313" key="3">
    <source>
        <dbReference type="EMBL" id="QOS40815.1"/>
    </source>
</evidence>
<accession>A0A840SEY1</accession>
<dbReference type="KEGG" id="trc:DYE49_10280"/>
<organism evidence="2 4">
    <name type="scientific">Treponema rectale</name>
    <dbReference type="NCBI Taxonomy" id="744512"/>
    <lineage>
        <taxon>Bacteria</taxon>
        <taxon>Pseudomonadati</taxon>
        <taxon>Spirochaetota</taxon>
        <taxon>Spirochaetia</taxon>
        <taxon>Spirochaetales</taxon>
        <taxon>Treponemataceae</taxon>
        <taxon>Treponema</taxon>
    </lineage>
</organism>
<reference evidence="2 4" key="2">
    <citation type="submission" date="2020-08" db="EMBL/GenBank/DDBJ databases">
        <title>Genomic Encyclopedia of Type Strains, Phase IV (KMG-IV): sequencing the most valuable type-strain genomes for metagenomic binning, comparative biology and taxonomic classification.</title>
        <authorList>
            <person name="Goeker M."/>
        </authorList>
    </citation>
    <scope>NUCLEOTIDE SEQUENCE [LARGE SCALE GENOMIC DNA]</scope>
    <source>
        <strain evidence="2 4">DSM 103679</strain>
    </source>
</reference>
<keyword evidence="1" id="KW-0812">Transmembrane</keyword>